<dbReference type="InterPro" id="IPR053136">
    <property type="entry name" value="UTP_pyrophosphatase-like"/>
</dbReference>
<name>A0A9Y1BLT6_9ARCH</name>
<dbReference type="InterPro" id="IPR002725">
    <property type="entry name" value="YgjP-like_metallopeptidase"/>
</dbReference>
<dbReference type="Pfam" id="PF01863">
    <property type="entry name" value="YgjP-like"/>
    <property type="match status" value="1"/>
</dbReference>
<dbReference type="PANTHER" id="PTHR30399">
    <property type="entry name" value="UNCHARACTERIZED PROTEIN YGJP"/>
    <property type="match status" value="1"/>
</dbReference>
<reference evidence="2" key="1">
    <citation type="journal article" date="2022" name="Nat. Microbiol.">
        <title>Unique mobile elements and scalable gene flow at the prokaryote-eukaryote boundary revealed by circularized Asgard archaea genomes.</title>
        <authorList>
            <person name="Wu F."/>
            <person name="Speth D.R."/>
            <person name="Philosof A."/>
            <person name="Cremiere A."/>
            <person name="Narayanan A."/>
            <person name="Barco R.A."/>
            <person name="Connon S.A."/>
            <person name="Amend J.P."/>
            <person name="Antoshechkin I.A."/>
            <person name="Orphan V.J."/>
        </authorList>
    </citation>
    <scope>NUCLEOTIDE SEQUENCE</scope>
    <source>
        <strain evidence="2">PM71</strain>
    </source>
</reference>
<evidence type="ECO:0000313" key="2">
    <source>
        <dbReference type="EMBL" id="UJG41373.1"/>
    </source>
</evidence>
<dbReference type="Proteomes" id="UP001201020">
    <property type="component" value="Chromosome"/>
</dbReference>
<dbReference type="PANTHER" id="PTHR30399:SF1">
    <property type="entry name" value="UTP PYROPHOSPHATASE"/>
    <property type="match status" value="1"/>
</dbReference>
<evidence type="ECO:0000259" key="1">
    <source>
        <dbReference type="Pfam" id="PF01863"/>
    </source>
</evidence>
<accession>A0A9Y1BLT6</accession>
<dbReference type="Gene3D" id="3.30.2010.10">
    <property type="entry name" value="Metalloproteases ('zincins'), catalytic domain"/>
    <property type="match status" value="1"/>
</dbReference>
<sequence length="242" mass="28677">MRISKNTIKLREYSIPYSIELRDVKYARIEILPTKKIRLIFPKGLENIDNKKILNEHKEWLKKRIQRIDESLKKIGFSWNKIGEHEIVFGKRYQLRIYRSYYDSVFFEGSIISVSVRDIDNALNYLRSIIYAEFSKKVETFTNFFARKMNVEVKKISIKKQKNIWGSCSTKGNININFRAAILSDELLMFLIAHEVAHLQHPNHGPGFKQLLSSFFEDIKEKNDLLEAFWFISHSSKIFSFE</sequence>
<dbReference type="AlphaFoldDB" id="A0A9Y1BLT6"/>
<gene>
    <name evidence="2" type="ORF">K9W45_02660</name>
</gene>
<dbReference type="EMBL" id="CP084166">
    <property type="protein sequence ID" value="UJG41373.1"/>
    <property type="molecule type" value="Genomic_DNA"/>
</dbReference>
<organism evidence="2">
    <name type="scientific">Candidatus Heimdallarchaeum aukensis</name>
    <dbReference type="NCBI Taxonomy" id="2876573"/>
    <lineage>
        <taxon>Archaea</taxon>
        <taxon>Promethearchaeati</taxon>
        <taxon>Candidatus Heimdallarchaeota</taxon>
        <taxon>Candidatus Heimdallarchaeia (ex Rinke et al. 2021) (nom. nud.)</taxon>
        <taxon>Candidatus Heimdallarchaeales</taxon>
        <taxon>Candidatus Heimdallarchaeaceae</taxon>
        <taxon>Candidatus Heimdallarchaeum</taxon>
    </lineage>
</organism>
<proteinExistence type="predicted"/>
<feature type="domain" description="YgjP-like metallopeptidase" evidence="1">
    <location>
        <begin position="25"/>
        <end position="227"/>
    </location>
</feature>
<protein>
    <submittedName>
        <fullName evidence="2">M48 family metallopeptidase</fullName>
    </submittedName>
</protein>
<dbReference type="CDD" id="cd07344">
    <property type="entry name" value="M48_yhfN_like"/>
    <property type="match status" value="1"/>
</dbReference>